<dbReference type="EMBL" id="HBUF01396893">
    <property type="protein sequence ID" value="CAG6735790.1"/>
    <property type="molecule type" value="Transcribed_RNA"/>
</dbReference>
<dbReference type="AlphaFoldDB" id="A0A8D8YVJ9"/>
<protein>
    <submittedName>
        <fullName evidence="1">Uncharacterized protein</fullName>
    </submittedName>
</protein>
<sequence length="113" mass="13441">MSMRRTVHTMMLAHQKPVLNPTRRRTINGRVVYTVHKVNLRKIYSQTHTINGRMVYTMHKVNLRKIYSQTRTINGRVVYTMHSQRKIHTMHIANQTPVQRPVHIRSFQHMSGI</sequence>
<reference evidence="1" key="1">
    <citation type="submission" date="2021-05" db="EMBL/GenBank/DDBJ databases">
        <authorList>
            <person name="Alioto T."/>
            <person name="Alioto T."/>
            <person name="Gomez Garrido J."/>
        </authorList>
    </citation>
    <scope>NUCLEOTIDE SEQUENCE</scope>
</reference>
<name>A0A8D8YVJ9_9HEMI</name>
<organism evidence="1">
    <name type="scientific">Cacopsylla melanoneura</name>
    <dbReference type="NCBI Taxonomy" id="428564"/>
    <lineage>
        <taxon>Eukaryota</taxon>
        <taxon>Metazoa</taxon>
        <taxon>Ecdysozoa</taxon>
        <taxon>Arthropoda</taxon>
        <taxon>Hexapoda</taxon>
        <taxon>Insecta</taxon>
        <taxon>Pterygota</taxon>
        <taxon>Neoptera</taxon>
        <taxon>Paraneoptera</taxon>
        <taxon>Hemiptera</taxon>
        <taxon>Sternorrhyncha</taxon>
        <taxon>Psylloidea</taxon>
        <taxon>Psyllidae</taxon>
        <taxon>Psyllinae</taxon>
        <taxon>Cacopsylla</taxon>
    </lineage>
</organism>
<evidence type="ECO:0000313" key="1">
    <source>
        <dbReference type="EMBL" id="CAG6735790.1"/>
    </source>
</evidence>
<proteinExistence type="predicted"/>
<accession>A0A8D8YVJ9</accession>